<dbReference type="Proteomes" id="UP000008810">
    <property type="component" value="Chromosome 2"/>
</dbReference>
<reference evidence="1 2" key="1">
    <citation type="journal article" date="2010" name="Nature">
        <title>Genome sequencing and analysis of the model grass Brachypodium distachyon.</title>
        <authorList>
            <consortium name="International Brachypodium Initiative"/>
        </authorList>
    </citation>
    <scope>NUCLEOTIDE SEQUENCE [LARGE SCALE GENOMIC DNA]</scope>
    <source>
        <strain evidence="1 2">Bd21</strain>
    </source>
</reference>
<protein>
    <submittedName>
        <fullName evidence="1 2">Uncharacterized protein</fullName>
    </submittedName>
</protein>
<evidence type="ECO:0000313" key="2">
    <source>
        <dbReference type="EnsemblPlants" id="PNT70108"/>
    </source>
</evidence>
<evidence type="ECO:0000313" key="3">
    <source>
        <dbReference type="Proteomes" id="UP000008810"/>
    </source>
</evidence>
<accession>A0A2K2D755</accession>
<organism evidence="1">
    <name type="scientific">Brachypodium distachyon</name>
    <name type="common">Purple false brome</name>
    <name type="synonym">Trachynia distachya</name>
    <dbReference type="NCBI Taxonomy" id="15368"/>
    <lineage>
        <taxon>Eukaryota</taxon>
        <taxon>Viridiplantae</taxon>
        <taxon>Streptophyta</taxon>
        <taxon>Embryophyta</taxon>
        <taxon>Tracheophyta</taxon>
        <taxon>Spermatophyta</taxon>
        <taxon>Magnoliopsida</taxon>
        <taxon>Liliopsida</taxon>
        <taxon>Poales</taxon>
        <taxon>Poaceae</taxon>
        <taxon>BOP clade</taxon>
        <taxon>Pooideae</taxon>
        <taxon>Stipodae</taxon>
        <taxon>Brachypodieae</taxon>
        <taxon>Brachypodium</taxon>
    </lineage>
</organism>
<reference evidence="2" key="3">
    <citation type="submission" date="2018-08" db="UniProtKB">
        <authorList>
            <consortium name="EnsemblPlants"/>
        </authorList>
    </citation>
    <scope>IDENTIFICATION</scope>
    <source>
        <strain evidence="2">cv. Bd21</strain>
    </source>
</reference>
<dbReference type="InParanoid" id="A0A2K2D755"/>
<sequence>MIARHWGRVVGLRLLRWGSFRFPMAPIQGLAPSSDCVWRNRSVVVPSSIAVKWEGDGFCCDGPMLSTSYLAVFSAMPRLNTV</sequence>
<dbReference type="EnsemblPlants" id="PNT70108">
    <property type="protein sequence ID" value="PNT70108"/>
    <property type="gene ID" value="BRADI_2g05705v3"/>
</dbReference>
<name>A0A2K2D755_BRADI</name>
<reference evidence="1" key="2">
    <citation type="submission" date="2017-06" db="EMBL/GenBank/DDBJ databases">
        <title>WGS assembly of Brachypodium distachyon.</title>
        <authorList>
            <consortium name="The International Brachypodium Initiative"/>
            <person name="Lucas S."/>
            <person name="Harmon-Smith M."/>
            <person name="Lail K."/>
            <person name="Tice H."/>
            <person name="Grimwood J."/>
            <person name="Bruce D."/>
            <person name="Barry K."/>
            <person name="Shu S."/>
            <person name="Lindquist E."/>
            <person name="Wang M."/>
            <person name="Pitluck S."/>
            <person name="Vogel J.P."/>
            <person name="Garvin D.F."/>
            <person name="Mockler T.C."/>
            <person name="Schmutz J."/>
            <person name="Rokhsar D."/>
            <person name="Bevan M.W."/>
        </authorList>
    </citation>
    <scope>NUCLEOTIDE SEQUENCE</scope>
    <source>
        <strain evidence="1">Bd21</strain>
    </source>
</reference>
<dbReference type="Gramene" id="PNT70108">
    <property type="protein sequence ID" value="PNT70108"/>
    <property type="gene ID" value="BRADI_2g05705v3"/>
</dbReference>
<gene>
    <name evidence="1" type="ORF">BRADI_2g05705v3</name>
</gene>
<evidence type="ECO:0000313" key="1">
    <source>
        <dbReference type="EMBL" id="PNT70108.1"/>
    </source>
</evidence>
<proteinExistence type="predicted"/>
<dbReference type="AlphaFoldDB" id="A0A2K2D755"/>
<dbReference type="EMBL" id="CM000881">
    <property type="protein sequence ID" value="PNT70108.1"/>
    <property type="molecule type" value="Genomic_DNA"/>
</dbReference>
<keyword evidence="3" id="KW-1185">Reference proteome</keyword>